<dbReference type="InterPro" id="IPR050330">
    <property type="entry name" value="Bact_OuterMem_StrucFunc"/>
</dbReference>
<dbReference type="GO" id="GO:0009279">
    <property type="term" value="C:cell outer membrane"/>
    <property type="evidence" value="ECO:0007669"/>
    <property type="project" value="UniProtKB-SubCell"/>
</dbReference>
<dbReference type="InterPro" id="IPR006690">
    <property type="entry name" value="OMPA-like_CS"/>
</dbReference>
<keyword evidence="5 11" id="KW-0732">Signal</keyword>
<dbReference type="Proteomes" id="UP000242999">
    <property type="component" value="Unassembled WGS sequence"/>
</dbReference>
<evidence type="ECO:0000256" key="11">
    <source>
        <dbReference type="SAM" id="SignalP"/>
    </source>
</evidence>
<dbReference type="RefSeq" id="WP_093308194.1">
    <property type="nucleotide sequence ID" value="NZ_FNYH01000001.1"/>
</dbReference>
<dbReference type="SUPFAM" id="SSF56925">
    <property type="entry name" value="OMPA-like"/>
    <property type="match status" value="1"/>
</dbReference>
<sequence length="347" mass="37411">MLPTFVSKLRPLALAPLLLLGSPLALATDDAGVAGVTVGVGGGIYDFDSVRGLDEADFGQLSFGYTFDNRFGLEAVVGSFEGETETTKADVDALQYRLDALYHFAAMSGWTPYVATGFGGLKVDIEGAADDDTYTQFNMGGGVKKMLGESFQIRGDLRAFHNMDEKDTEGAAALSLGYLSAFAGEPAQAPMPVDSDGDGVYDDQDECPNTVANAVVDEKGCQIVKLEEVSVRLDVQFDTEKSIIKPGFDADINTLADFMQTYPQVKVVVEGHTDDRGSKKYNQALSERRAASVRQRLIDLGVAAERVTAIGYGEERPIADNKTAEGRYENRRVEALVSAQVQKKLTK</sequence>
<keyword evidence="3" id="KW-1134">Transmembrane beta strand</keyword>
<keyword evidence="8 10" id="KW-0472">Membrane</keyword>
<evidence type="ECO:0000313" key="14">
    <source>
        <dbReference type="Proteomes" id="UP000242999"/>
    </source>
</evidence>
<evidence type="ECO:0000256" key="10">
    <source>
        <dbReference type="PROSITE-ProRule" id="PRU00473"/>
    </source>
</evidence>
<dbReference type="InterPro" id="IPR036737">
    <property type="entry name" value="OmpA-like_sf"/>
</dbReference>
<dbReference type="CDD" id="cd07185">
    <property type="entry name" value="OmpA_C-like"/>
    <property type="match status" value="1"/>
</dbReference>
<keyword evidence="2" id="KW-0813">Transport</keyword>
<keyword evidence="4" id="KW-0812">Transmembrane</keyword>
<dbReference type="Gene3D" id="2.40.160.20">
    <property type="match status" value="1"/>
</dbReference>
<dbReference type="InterPro" id="IPR006665">
    <property type="entry name" value="OmpA-like"/>
</dbReference>
<dbReference type="PANTHER" id="PTHR30329">
    <property type="entry name" value="STATOR ELEMENT OF FLAGELLAR MOTOR COMPLEX"/>
    <property type="match status" value="1"/>
</dbReference>
<evidence type="ECO:0000259" key="12">
    <source>
        <dbReference type="PROSITE" id="PS51123"/>
    </source>
</evidence>
<dbReference type="GO" id="GO:0015288">
    <property type="term" value="F:porin activity"/>
    <property type="evidence" value="ECO:0007669"/>
    <property type="project" value="UniProtKB-KW"/>
</dbReference>
<dbReference type="PROSITE" id="PS01068">
    <property type="entry name" value="OMPA_1"/>
    <property type="match status" value="1"/>
</dbReference>
<dbReference type="EMBL" id="FNYH01000001">
    <property type="protein sequence ID" value="SEI40503.1"/>
    <property type="molecule type" value="Genomic_DNA"/>
</dbReference>
<dbReference type="InterPro" id="IPR011250">
    <property type="entry name" value="OMP/PagP_B-barrel"/>
</dbReference>
<keyword evidence="14" id="KW-1185">Reference proteome</keyword>
<evidence type="ECO:0000256" key="6">
    <source>
        <dbReference type="ARBA" id="ARBA00023065"/>
    </source>
</evidence>
<accession>A0A1H6Q9S2</accession>
<feature type="chain" id="PRO_5017306045" evidence="11">
    <location>
        <begin position="28"/>
        <end position="347"/>
    </location>
</feature>
<dbReference type="PANTHER" id="PTHR30329:SF21">
    <property type="entry name" value="LIPOPROTEIN YIAD-RELATED"/>
    <property type="match status" value="1"/>
</dbReference>
<organism evidence="13 14">
    <name type="scientific">Allopseudospirillum japonicum</name>
    <dbReference type="NCBI Taxonomy" id="64971"/>
    <lineage>
        <taxon>Bacteria</taxon>
        <taxon>Pseudomonadati</taxon>
        <taxon>Pseudomonadota</taxon>
        <taxon>Gammaproteobacteria</taxon>
        <taxon>Oceanospirillales</taxon>
        <taxon>Oceanospirillaceae</taxon>
        <taxon>Allopseudospirillum</taxon>
    </lineage>
</organism>
<evidence type="ECO:0000256" key="1">
    <source>
        <dbReference type="ARBA" id="ARBA00004571"/>
    </source>
</evidence>
<evidence type="ECO:0000256" key="9">
    <source>
        <dbReference type="ARBA" id="ARBA00023237"/>
    </source>
</evidence>
<evidence type="ECO:0000256" key="4">
    <source>
        <dbReference type="ARBA" id="ARBA00022692"/>
    </source>
</evidence>
<dbReference type="PRINTS" id="PR01021">
    <property type="entry name" value="OMPADOMAIN"/>
</dbReference>
<keyword evidence="7" id="KW-0626">Porin</keyword>
<evidence type="ECO:0000313" key="13">
    <source>
        <dbReference type="EMBL" id="SEI40503.1"/>
    </source>
</evidence>
<dbReference type="InterPro" id="IPR027385">
    <property type="entry name" value="Beta-barrel_OMP"/>
</dbReference>
<dbReference type="GO" id="GO:0006811">
    <property type="term" value="P:monoatomic ion transport"/>
    <property type="evidence" value="ECO:0007669"/>
    <property type="project" value="UniProtKB-KW"/>
</dbReference>
<comment type="subcellular location">
    <subcellularLocation>
        <location evidence="1">Cell outer membrane</location>
        <topology evidence="1">Multi-pass membrane protein</topology>
    </subcellularLocation>
</comment>
<feature type="signal peptide" evidence="11">
    <location>
        <begin position="1"/>
        <end position="27"/>
    </location>
</feature>
<protein>
    <submittedName>
        <fullName evidence="13">OmpA-OmpF porin, OOP family</fullName>
    </submittedName>
</protein>
<evidence type="ECO:0000256" key="5">
    <source>
        <dbReference type="ARBA" id="ARBA00022729"/>
    </source>
</evidence>
<reference evidence="14" key="1">
    <citation type="submission" date="2016-10" db="EMBL/GenBank/DDBJ databases">
        <authorList>
            <person name="Varghese N."/>
            <person name="Submissions S."/>
        </authorList>
    </citation>
    <scope>NUCLEOTIDE SEQUENCE [LARGE SCALE GENOMIC DNA]</scope>
    <source>
        <strain evidence="14">DSM 7165</strain>
    </source>
</reference>
<dbReference type="Pfam" id="PF00691">
    <property type="entry name" value="OmpA"/>
    <property type="match status" value="1"/>
</dbReference>
<dbReference type="STRING" id="64971.SAMN05421831_101320"/>
<keyword evidence="9" id="KW-0998">Cell outer membrane</keyword>
<dbReference type="PROSITE" id="PS51123">
    <property type="entry name" value="OMPA_2"/>
    <property type="match status" value="1"/>
</dbReference>
<evidence type="ECO:0000256" key="8">
    <source>
        <dbReference type="ARBA" id="ARBA00023136"/>
    </source>
</evidence>
<evidence type="ECO:0000256" key="2">
    <source>
        <dbReference type="ARBA" id="ARBA00022448"/>
    </source>
</evidence>
<dbReference type="SUPFAM" id="SSF103088">
    <property type="entry name" value="OmpA-like"/>
    <property type="match status" value="1"/>
</dbReference>
<dbReference type="AlphaFoldDB" id="A0A1H6Q9S2"/>
<dbReference type="Pfam" id="PF13505">
    <property type="entry name" value="OMP_b-brl"/>
    <property type="match status" value="1"/>
</dbReference>
<keyword evidence="6" id="KW-0406">Ion transport</keyword>
<dbReference type="OrthoDB" id="9782229at2"/>
<evidence type="ECO:0000256" key="3">
    <source>
        <dbReference type="ARBA" id="ARBA00022452"/>
    </source>
</evidence>
<proteinExistence type="predicted"/>
<dbReference type="InterPro" id="IPR006664">
    <property type="entry name" value="OMP_bac"/>
</dbReference>
<dbReference type="GO" id="GO:0046930">
    <property type="term" value="C:pore complex"/>
    <property type="evidence" value="ECO:0007669"/>
    <property type="project" value="UniProtKB-KW"/>
</dbReference>
<dbReference type="Gene3D" id="3.30.1330.60">
    <property type="entry name" value="OmpA-like domain"/>
    <property type="match status" value="1"/>
</dbReference>
<feature type="domain" description="OmpA-like" evidence="12">
    <location>
        <begin position="224"/>
        <end position="341"/>
    </location>
</feature>
<evidence type="ECO:0000256" key="7">
    <source>
        <dbReference type="ARBA" id="ARBA00023114"/>
    </source>
</evidence>
<gene>
    <name evidence="13" type="ORF">SAMN05421831_101320</name>
</gene>
<name>A0A1H6Q9S2_9GAMM</name>